<dbReference type="AlphaFoldDB" id="A0A7J7M8G9"/>
<name>A0A7J7M8G9_9MAGN</name>
<keyword evidence="2" id="KW-1185">Reference proteome</keyword>
<protein>
    <submittedName>
        <fullName evidence="1">Uncharacterized protein</fullName>
    </submittedName>
</protein>
<proteinExistence type="predicted"/>
<dbReference type="Proteomes" id="UP000541444">
    <property type="component" value="Unassembled WGS sequence"/>
</dbReference>
<dbReference type="EMBL" id="JACGCM010001710">
    <property type="protein sequence ID" value="KAF6151187.1"/>
    <property type="molecule type" value="Genomic_DNA"/>
</dbReference>
<reference evidence="1 2" key="1">
    <citation type="journal article" date="2020" name="IScience">
        <title>Genome Sequencing of the Endangered Kingdonia uniflora (Circaeasteraceae, Ranunculales) Reveals Potential Mechanisms of Evolutionary Specialization.</title>
        <authorList>
            <person name="Sun Y."/>
            <person name="Deng T."/>
            <person name="Zhang A."/>
            <person name="Moore M.J."/>
            <person name="Landis J.B."/>
            <person name="Lin N."/>
            <person name="Zhang H."/>
            <person name="Zhang X."/>
            <person name="Huang J."/>
            <person name="Zhang X."/>
            <person name="Sun H."/>
            <person name="Wang H."/>
        </authorList>
    </citation>
    <scope>NUCLEOTIDE SEQUENCE [LARGE SCALE GENOMIC DNA]</scope>
    <source>
        <strain evidence="1">TB1705</strain>
        <tissue evidence="1">Leaf</tissue>
    </source>
</reference>
<feature type="non-terminal residue" evidence="1">
    <location>
        <position position="1"/>
    </location>
</feature>
<evidence type="ECO:0000313" key="1">
    <source>
        <dbReference type="EMBL" id="KAF6151187.1"/>
    </source>
</evidence>
<comment type="caution">
    <text evidence="1">The sequence shown here is derived from an EMBL/GenBank/DDBJ whole genome shotgun (WGS) entry which is preliminary data.</text>
</comment>
<evidence type="ECO:0000313" key="2">
    <source>
        <dbReference type="Proteomes" id="UP000541444"/>
    </source>
</evidence>
<accession>A0A7J7M8G9</accession>
<organism evidence="1 2">
    <name type="scientific">Kingdonia uniflora</name>
    <dbReference type="NCBI Taxonomy" id="39325"/>
    <lineage>
        <taxon>Eukaryota</taxon>
        <taxon>Viridiplantae</taxon>
        <taxon>Streptophyta</taxon>
        <taxon>Embryophyta</taxon>
        <taxon>Tracheophyta</taxon>
        <taxon>Spermatophyta</taxon>
        <taxon>Magnoliopsida</taxon>
        <taxon>Ranunculales</taxon>
        <taxon>Circaeasteraceae</taxon>
        <taxon>Kingdonia</taxon>
    </lineage>
</organism>
<sequence>DPRRASLFEQLCCRSESQVELSVSISDRTETSRILNGCMVHLCQVEFIDSISDPRRTSLFEQLCTYQYVTVLRHLEY</sequence>
<gene>
    <name evidence="1" type="ORF">GIB67_037395</name>
</gene>